<keyword evidence="2" id="KW-1185">Reference proteome</keyword>
<evidence type="ECO:0008006" key="3">
    <source>
        <dbReference type="Google" id="ProtNLM"/>
    </source>
</evidence>
<dbReference type="SUPFAM" id="SSF51445">
    <property type="entry name" value="(Trans)glycosidases"/>
    <property type="match status" value="1"/>
</dbReference>
<name>A0A2A4AZZ2_9SPHN</name>
<reference evidence="1 2" key="1">
    <citation type="submission" date="2017-09" db="EMBL/GenBank/DDBJ databases">
        <title>Sphingomonas spermidinifaciens 9NM-10, whole genome shotgun sequence.</title>
        <authorList>
            <person name="Feng G."/>
            <person name="Zhu H."/>
        </authorList>
    </citation>
    <scope>NUCLEOTIDE SEQUENCE [LARGE SCALE GENOMIC DNA]</scope>
    <source>
        <strain evidence="1 2">9NM-10</strain>
    </source>
</reference>
<dbReference type="InterPro" id="IPR017853">
    <property type="entry name" value="GH"/>
</dbReference>
<dbReference type="GO" id="GO:0004553">
    <property type="term" value="F:hydrolase activity, hydrolyzing O-glycosyl compounds"/>
    <property type="evidence" value="ECO:0007669"/>
    <property type="project" value="TreeGrafter"/>
</dbReference>
<evidence type="ECO:0000313" key="1">
    <source>
        <dbReference type="EMBL" id="PCD01741.1"/>
    </source>
</evidence>
<proteinExistence type="predicted"/>
<dbReference type="PANTHER" id="PTHR12631">
    <property type="entry name" value="ALPHA-L-IDURONIDASE"/>
    <property type="match status" value="1"/>
</dbReference>
<dbReference type="PANTHER" id="PTHR12631:SF10">
    <property type="entry name" value="BETA-XYLOSIDASE-LIKE PROTEIN-RELATED"/>
    <property type="match status" value="1"/>
</dbReference>
<sequence>MRARPAPLIVGVATHFGIGGEYGYDIDKSARAIAEIGFDSFRDDLGWQWFDTHGQQPLPRLSQFIKATRARPLIILGAEYPDRADLDPPLTPAARQAYAKFTAAAAQLPELKGAMFEIGNEWNLRAAKGRPLMQDAGQAGDPRAATAYVPAAIAGARAVRSAQPGATVLVGAAGIDPGWKWISAVSRSAAPAATGVSAHYYNQCEPGPRRTGDDTIRQIERLHTSLAGPSGKAPPIYVTEFGWPTARNCPVSRDQAANNAAQFILWAGATPWLRGVWIYQLKDQGRDPVDIEANFGIYDYDYRPKPAACLVRESIAIVRAMKGASVQRGPMGTMLVLTRGASGRRLIAWTGDVGAQATLAIRGQPSLTAQPLCGQPGRGATAALGNRPVVIDLPPGDNALQLTVG</sequence>
<dbReference type="InterPro" id="IPR051923">
    <property type="entry name" value="Glycosyl_Hydrolase_39"/>
</dbReference>
<accession>A0A2A4AZZ2</accession>
<organism evidence="1 2">
    <name type="scientific">Sphingomonas spermidinifaciens</name>
    <dbReference type="NCBI Taxonomy" id="1141889"/>
    <lineage>
        <taxon>Bacteria</taxon>
        <taxon>Pseudomonadati</taxon>
        <taxon>Pseudomonadota</taxon>
        <taxon>Alphaproteobacteria</taxon>
        <taxon>Sphingomonadales</taxon>
        <taxon>Sphingomonadaceae</taxon>
        <taxon>Sphingomonas</taxon>
    </lineage>
</organism>
<dbReference type="AlphaFoldDB" id="A0A2A4AZZ2"/>
<dbReference type="EMBL" id="NWMW01000003">
    <property type="protein sequence ID" value="PCD01741.1"/>
    <property type="molecule type" value="Genomic_DNA"/>
</dbReference>
<dbReference type="Proteomes" id="UP000218366">
    <property type="component" value="Unassembled WGS sequence"/>
</dbReference>
<evidence type="ECO:0000313" key="2">
    <source>
        <dbReference type="Proteomes" id="UP000218366"/>
    </source>
</evidence>
<protein>
    <recommendedName>
        <fullName evidence="3">Glycoside hydrolase family 5 domain-containing protein</fullName>
    </recommendedName>
</protein>
<dbReference type="Gene3D" id="3.20.20.80">
    <property type="entry name" value="Glycosidases"/>
    <property type="match status" value="1"/>
</dbReference>
<gene>
    <name evidence="1" type="ORF">COC42_16650</name>
</gene>
<comment type="caution">
    <text evidence="1">The sequence shown here is derived from an EMBL/GenBank/DDBJ whole genome shotgun (WGS) entry which is preliminary data.</text>
</comment>